<evidence type="ECO:0000259" key="8">
    <source>
        <dbReference type="Pfam" id="PF00278"/>
    </source>
</evidence>
<dbReference type="PRINTS" id="PR01179">
    <property type="entry name" value="ODADCRBXLASE"/>
</dbReference>
<feature type="domain" description="Orn/DAP/Arg decarboxylase 2 C-terminal" evidence="8">
    <location>
        <begin position="49"/>
        <end position="420"/>
    </location>
</feature>
<evidence type="ECO:0000313" key="10">
    <source>
        <dbReference type="EMBL" id="EPE02066.1"/>
    </source>
</evidence>
<dbReference type="EMBL" id="ATCF01000004">
    <property type="protein sequence ID" value="EPE02066.1"/>
    <property type="molecule type" value="Genomic_DNA"/>
</dbReference>
<feature type="domain" description="Orn/DAP/Arg decarboxylase 2 N-terminal" evidence="9">
    <location>
        <begin position="56"/>
        <end position="312"/>
    </location>
</feature>
<reference evidence="10 11" key="1">
    <citation type="submission" date="2013-04" db="EMBL/GenBank/DDBJ databases">
        <title>The Genome Sequence of Sutterella wadsworthensis HGA0223.</title>
        <authorList>
            <consortium name="The Broad Institute Genomics Platform"/>
            <person name="Earl A."/>
            <person name="Ward D."/>
            <person name="Feldgarden M."/>
            <person name="Gevers D."/>
            <person name="Schmidt T.M."/>
            <person name="Dover J."/>
            <person name="Dai D."/>
            <person name="Walker B."/>
            <person name="Young S."/>
            <person name="Zeng Q."/>
            <person name="Gargeya S."/>
            <person name="Fitzgerald M."/>
            <person name="Haas B."/>
            <person name="Abouelleil A."/>
            <person name="Allen A.W."/>
            <person name="Alvarado L."/>
            <person name="Arachchi H.M."/>
            <person name="Berlin A.M."/>
            <person name="Chapman S.B."/>
            <person name="Gainer-Dewar J."/>
            <person name="Goldberg J."/>
            <person name="Griggs A."/>
            <person name="Gujja S."/>
            <person name="Hansen M."/>
            <person name="Howarth C."/>
            <person name="Imamovic A."/>
            <person name="Ireland A."/>
            <person name="Larimer J."/>
            <person name="McCowan C."/>
            <person name="Murphy C."/>
            <person name="Pearson M."/>
            <person name="Poon T.W."/>
            <person name="Priest M."/>
            <person name="Roberts A."/>
            <person name="Saif S."/>
            <person name="Shea T."/>
            <person name="Sisk P."/>
            <person name="Sykes S."/>
            <person name="Wortman J."/>
            <person name="Nusbaum C."/>
            <person name="Birren B."/>
        </authorList>
    </citation>
    <scope>NUCLEOTIDE SEQUENCE [LARGE SCALE GENOMIC DNA]</scope>
    <source>
        <strain evidence="10 11">HGA0223</strain>
    </source>
</reference>
<dbReference type="SUPFAM" id="SSF50621">
    <property type="entry name" value="Alanine racemase C-terminal domain-like"/>
    <property type="match status" value="1"/>
</dbReference>
<evidence type="ECO:0000259" key="9">
    <source>
        <dbReference type="Pfam" id="PF02784"/>
    </source>
</evidence>
<dbReference type="GeneID" id="64061857"/>
<comment type="caution">
    <text evidence="10">The sequence shown here is derived from an EMBL/GenBank/DDBJ whole genome shotgun (WGS) entry which is preliminary data.</text>
</comment>
<evidence type="ECO:0000256" key="6">
    <source>
        <dbReference type="PIRSR" id="PIRSR600183-50"/>
    </source>
</evidence>
<dbReference type="STRING" id="1203554.HMPREF1476_00302"/>
<dbReference type="EC" id="4.1.1.20" evidence="5"/>
<dbReference type="GO" id="GO:0008836">
    <property type="term" value="F:diaminopimelate decarboxylase activity"/>
    <property type="evidence" value="ECO:0007669"/>
    <property type="project" value="UniProtKB-UniRule"/>
</dbReference>
<feature type="modified residue" description="N6-(pyridoxal phosphate)lysine" evidence="6">
    <location>
        <position position="80"/>
    </location>
</feature>
<evidence type="ECO:0000313" key="11">
    <source>
        <dbReference type="Proteomes" id="UP000014400"/>
    </source>
</evidence>
<dbReference type="Gene3D" id="2.40.37.10">
    <property type="entry name" value="Lyase, Ornithine Decarboxylase, Chain A, domain 1"/>
    <property type="match status" value="1"/>
</dbReference>
<dbReference type="InterPro" id="IPR000183">
    <property type="entry name" value="Orn/DAP/Arg_de-COase"/>
</dbReference>
<dbReference type="Gene3D" id="3.20.20.10">
    <property type="entry name" value="Alanine racemase"/>
    <property type="match status" value="1"/>
</dbReference>
<dbReference type="Pfam" id="PF02784">
    <property type="entry name" value="Orn_Arg_deC_N"/>
    <property type="match status" value="1"/>
</dbReference>
<dbReference type="GO" id="GO:0009089">
    <property type="term" value="P:lysine biosynthetic process via diaminopimelate"/>
    <property type="evidence" value="ECO:0007669"/>
    <property type="project" value="UniProtKB-UniRule"/>
</dbReference>
<dbReference type="Proteomes" id="UP000014400">
    <property type="component" value="Unassembled WGS sequence"/>
</dbReference>
<evidence type="ECO:0000256" key="7">
    <source>
        <dbReference type="RuleBase" id="RU003737"/>
    </source>
</evidence>
<evidence type="ECO:0000256" key="4">
    <source>
        <dbReference type="ARBA" id="ARBA00023239"/>
    </source>
</evidence>
<dbReference type="InterPro" id="IPR022643">
    <property type="entry name" value="De-COase2_C"/>
</dbReference>
<accession>S3BRQ2</accession>
<dbReference type="HOGENOM" id="CLU_026444_0_0_4"/>
<dbReference type="InterPro" id="IPR002986">
    <property type="entry name" value="DAP_deCOOHase_LysA"/>
</dbReference>
<evidence type="ECO:0000256" key="5">
    <source>
        <dbReference type="NCBIfam" id="TIGR01048"/>
    </source>
</evidence>
<dbReference type="InterPro" id="IPR022644">
    <property type="entry name" value="De-COase2_N"/>
</dbReference>
<dbReference type="PATRIC" id="fig|1203554.3.peg.280"/>
<dbReference type="NCBIfam" id="TIGR01048">
    <property type="entry name" value="lysA"/>
    <property type="match status" value="1"/>
</dbReference>
<comment type="cofactor">
    <cofactor evidence="1 6">
        <name>pyridoxal 5'-phosphate</name>
        <dbReference type="ChEBI" id="CHEBI:597326"/>
    </cofactor>
</comment>
<gene>
    <name evidence="10" type="ORF">HMPREF1476_00302</name>
</gene>
<dbReference type="InterPro" id="IPR009006">
    <property type="entry name" value="Ala_racemase/Decarboxylase_C"/>
</dbReference>
<keyword evidence="2" id="KW-0210">Decarboxylase</keyword>
<dbReference type="PANTHER" id="PTHR43727">
    <property type="entry name" value="DIAMINOPIMELATE DECARBOXYLASE"/>
    <property type="match status" value="1"/>
</dbReference>
<sequence length="465" mass="52471">MSDKTTEIFEHLRYNLITKDRRFSEVNGKLCFEGVNVEELAKKYGSPVYVYSEKELLRNLAEIEEAFKGHKNTKIFYASKACSVMAILRILKDAGCGIETNSLNEIKKAVEIGFKGEDIVFNGVMKTREDLEYAIAHDLYLINVDSLYELDMIDEISRAQKKVAHVCVRVEPNVPSATHPGLVTAFHAKSGIDLQQAEGAVRRILEMPYVQVRGLHMHVGDQVPESEPFAKATAVLVNESIRLEKLFGIKFDLINVGGGIPVPYKYDEENGDPLHDNMYAGINSKDFADAIIGEVQKWGEDKQICIEPGRKIPSSAAVMLSTIKCEKIKTNYDLEGNVQCHVDWKFCDAGYNVMADAQHYAWFFYIYNASRIAEPHDHYVKIAGPLCDGGDYYHMGVKGEEFLMPKDTTIDDVFVFLDAGAYSIESQTVYNCRARTAVVLIDKDGKDRLIRHADTYEDMVSYDIY</sequence>
<dbReference type="eggNOG" id="COG0019">
    <property type="taxonomic scope" value="Bacteria"/>
</dbReference>
<dbReference type="PANTHER" id="PTHR43727:SF2">
    <property type="entry name" value="GROUP IV DECARBOXYLASE"/>
    <property type="match status" value="1"/>
</dbReference>
<proteinExistence type="inferred from homology"/>
<evidence type="ECO:0000256" key="2">
    <source>
        <dbReference type="ARBA" id="ARBA00022793"/>
    </source>
</evidence>
<dbReference type="PROSITE" id="PS00878">
    <property type="entry name" value="ODR_DC_2_1"/>
    <property type="match status" value="1"/>
</dbReference>
<dbReference type="FunFam" id="3.20.20.10:FF:000003">
    <property type="entry name" value="Diaminopimelate decarboxylase"/>
    <property type="match status" value="1"/>
</dbReference>
<dbReference type="RefSeq" id="WP_016473728.1">
    <property type="nucleotide sequence ID" value="NZ_KE150480.1"/>
</dbReference>
<evidence type="ECO:0000256" key="3">
    <source>
        <dbReference type="ARBA" id="ARBA00022898"/>
    </source>
</evidence>
<keyword evidence="3 6" id="KW-0663">Pyridoxal phosphate</keyword>
<comment type="similarity">
    <text evidence="7">Belongs to the Orn/Lys/Arg decarboxylase class-II family.</text>
</comment>
<dbReference type="SUPFAM" id="SSF51419">
    <property type="entry name" value="PLP-binding barrel"/>
    <property type="match status" value="1"/>
</dbReference>
<dbReference type="InterPro" id="IPR029066">
    <property type="entry name" value="PLP-binding_barrel"/>
</dbReference>
<dbReference type="AlphaFoldDB" id="S3BRQ2"/>
<dbReference type="InterPro" id="IPR022653">
    <property type="entry name" value="De-COase2_pyr-phos_BS"/>
</dbReference>
<name>S3BRQ2_9BURK</name>
<protein>
    <recommendedName>
        <fullName evidence="5">Diaminopimelate decarboxylase</fullName>
        <ecNumber evidence="5">4.1.1.20</ecNumber>
    </recommendedName>
</protein>
<feature type="active site" description="Proton donor" evidence="6">
    <location>
        <position position="387"/>
    </location>
</feature>
<organism evidence="10 11">
    <name type="scientific">Sutterella wadsworthensis HGA0223</name>
    <dbReference type="NCBI Taxonomy" id="1203554"/>
    <lineage>
        <taxon>Bacteria</taxon>
        <taxon>Pseudomonadati</taxon>
        <taxon>Pseudomonadota</taxon>
        <taxon>Betaproteobacteria</taxon>
        <taxon>Burkholderiales</taxon>
        <taxon>Sutterellaceae</taxon>
        <taxon>Sutterella</taxon>
    </lineage>
</organism>
<keyword evidence="4" id="KW-0456">Lyase</keyword>
<dbReference type="Pfam" id="PF00278">
    <property type="entry name" value="Orn_DAP_Arg_deC"/>
    <property type="match status" value="1"/>
</dbReference>
<evidence type="ECO:0000256" key="1">
    <source>
        <dbReference type="ARBA" id="ARBA00001933"/>
    </source>
</evidence>
<keyword evidence="11" id="KW-1185">Reference proteome</keyword>